<organism evidence="3 4">
    <name type="scientific">Eragrostis curvula</name>
    <name type="common">weeping love grass</name>
    <dbReference type="NCBI Taxonomy" id="38414"/>
    <lineage>
        <taxon>Eukaryota</taxon>
        <taxon>Viridiplantae</taxon>
        <taxon>Streptophyta</taxon>
        <taxon>Embryophyta</taxon>
        <taxon>Tracheophyta</taxon>
        <taxon>Spermatophyta</taxon>
        <taxon>Magnoliopsida</taxon>
        <taxon>Liliopsida</taxon>
        <taxon>Poales</taxon>
        <taxon>Poaceae</taxon>
        <taxon>PACMAD clade</taxon>
        <taxon>Chloridoideae</taxon>
        <taxon>Eragrostideae</taxon>
        <taxon>Eragrostidinae</taxon>
        <taxon>Eragrostis</taxon>
    </lineage>
</organism>
<reference evidence="3 4" key="1">
    <citation type="journal article" date="2019" name="Sci. Rep.">
        <title>A high-quality genome of Eragrostis curvula grass provides insights into Poaceae evolution and supports new strategies to enhance forage quality.</title>
        <authorList>
            <person name="Carballo J."/>
            <person name="Santos B.A.C.M."/>
            <person name="Zappacosta D."/>
            <person name="Garbus I."/>
            <person name="Selva J.P."/>
            <person name="Gallo C.A."/>
            <person name="Diaz A."/>
            <person name="Albertini E."/>
            <person name="Caccamo M."/>
            <person name="Echenique V."/>
        </authorList>
    </citation>
    <scope>NUCLEOTIDE SEQUENCE [LARGE SCALE GENOMIC DNA]</scope>
    <source>
        <strain evidence="4">cv. Victoria</strain>
        <tissue evidence="3">Leaf</tissue>
    </source>
</reference>
<feature type="domain" description="KIB1-4 beta-propeller" evidence="2">
    <location>
        <begin position="200"/>
        <end position="445"/>
    </location>
</feature>
<dbReference type="AlphaFoldDB" id="A0A5J9VSK6"/>
<dbReference type="Gramene" id="TVU38374">
    <property type="protein sequence ID" value="TVU38374"/>
    <property type="gene ID" value="EJB05_11741"/>
</dbReference>
<name>A0A5J9VSK6_9POAL</name>
<dbReference type="Proteomes" id="UP000324897">
    <property type="component" value="Chromosome 4"/>
</dbReference>
<keyword evidence="4" id="KW-1185">Reference proteome</keyword>
<feature type="non-terminal residue" evidence="3">
    <location>
        <position position="1"/>
    </location>
</feature>
<dbReference type="PANTHER" id="PTHR33165">
    <property type="entry name" value="F-BOX DOMAIN CONTAINING PROTEIN-LIKE-RELATED"/>
    <property type="match status" value="1"/>
</dbReference>
<sequence length="497" mass="55103">MPKLASSATQAELITYGQTKTGFAPRSDSSHPMCRRIRDPRACSTTQTAPSCCGCGTKRRAPSQARAPSRRAKRRRTEYDPEACHESLFHTWGAKRARSALPLLPAQTPRLESDSDTVPPGIWRDWTDLGAGPAGLIAERLLSDDVADYISFRATCRPWRLCCPTDPRAHGVLDRRFHPRHWIMLTETCPAPPYWRRFMNVNTGHCRDVRIPLLRGHDAFPTTEGLLVLLDRFTSVVRLLNPFTRTATNLPSAATLLTQQELDLSTPFIRLLKVTGAGLADESTVAVHFGNIETVAVAKPGDARWTVVERGTYICPAMSFAGRFYCATWYDIMVVETSADHHPPRLAKVAELASPLSAMKMDTVHLADIEGELMLVDRRLVINARKKIVDGHGSRTCTVYRVDLDARKIVPVRGLGGRAVFIGLELAVAVSPLVFPSISADAVYLGFDNLLPSWLDNSPIHLMDDDTSERREFGHSGYGPLGVDDHLSWFVAAYHDD</sequence>
<dbReference type="OrthoDB" id="619048at2759"/>
<evidence type="ECO:0000259" key="2">
    <source>
        <dbReference type="Pfam" id="PF03478"/>
    </source>
</evidence>
<protein>
    <recommendedName>
        <fullName evidence="2">KIB1-4 beta-propeller domain-containing protein</fullName>
    </recommendedName>
</protein>
<comment type="caution">
    <text evidence="3">The sequence shown here is derived from an EMBL/GenBank/DDBJ whole genome shotgun (WGS) entry which is preliminary data.</text>
</comment>
<evidence type="ECO:0000313" key="3">
    <source>
        <dbReference type="EMBL" id="TVU38374.1"/>
    </source>
</evidence>
<feature type="region of interest" description="Disordered" evidence="1">
    <location>
        <begin position="56"/>
        <end position="77"/>
    </location>
</feature>
<evidence type="ECO:0000313" key="4">
    <source>
        <dbReference type="Proteomes" id="UP000324897"/>
    </source>
</evidence>
<accession>A0A5J9VSK6</accession>
<dbReference type="PANTHER" id="PTHR33165:SF63">
    <property type="entry name" value="OS03G0792300 PROTEIN"/>
    <property type="match status" value="1"/>
</dbReference>
<dbReference type="Pfam" id="PF03478">
    <property type="entry name" value="Beta-prop_KIB1-4"/>
    <property type="match status" value="1"/>
</dbReference>
<gene>
    <name evidence="3" type="ORF">EJB05_11741</name>
</gene>
<evidence type="ECO:0000256" key="1">
    <source>
        <dbReference type="SAM" id="MobiDB-lite"/>
    </source>
</evidence>
<dbReference type="EMBL" id="RWGY01000007">
    <property type="protein sequence ID" value="TVU38374.1"/>
    <property type="molecule type" value="Genomic_DNA"/>
</dbReference>
<proteinExistence type="predicted"/>
<dbReference type="InterPro" id="IPR005174">
    <property type="entry name" value="KIB1-4_b-propeller"/>
</dbReference>